<keyword evidence="3" id="KW-1185">Reference proteome</keyword>
<accession>A0A9N7V3M7</accession>
<name>A0A9N7V3M7_PLEPL</name>
<proteinExistence type="predicted"/>
<reference evidence="2" key="1">
    <citation type="submission" date="2020-03" db="EMBL/GenBank/DDBJ databases">
        <authorList>
            <person name="Weist P."/>
        </authorList>
    </citation>
    <scope>NUCLEOTIDE SEQUENCE</scope>
</reference>
<evidence type="ECO:0000313" key="2">
    <source>
        <dbReference type="EMBL" id="CAB1442214.1"/>
    </source>
</evidence>
<sequence length="112" mass="12609">MAWGMTLSLQLVVRPDEFAEELESWWRASQLRRKKRVALFLAVFLYGVPSTISSSFADVRTLLTNRRPGAQAYDSGVIGNLMMVLSCGWTTQSCVNRSTDRGTGHAAWEHRC</sequence>
<keyword evidence="1" id="KW-0812">Transmembrane</keyword>
<keyword evidence="1" id="KW-1133">Transmembrane helix</keyword>
<dbReference type="Proteomes" id="UP001153269">
    <property type="component" value="Unassembled WGS sequence"/>
</dbReference>
<organism evidence="2 3">
    <name type="scientific">Pleuronectes platessa</name>
    <name type="common">European plaice</name>
    <dbReference type="NCBI Taxonomy" id="8262"/>
    <lineage>
        <taxon>Eukaryota</taxon>
        <taxon>Metazoa</taxon>
        <taxon>Chordata</taxon>
        <taxon>Craniata</taxon>
        <taxon>Vertebrata</taxon>
        <taxon>Euteleostomi</taxon>
        <taxon>Actinopterygii</taxon>
        <taxon>Neopterygii</taxon>
        <taxon>Teleostei</taxon>
        <taxon>Neoteleostei</taxon>
        <taxon>Acanthomorphata</taxon>
        <taxon>Carangaria</taxon>
        <taxon>Pleuronectiformes</taxon>
        <taxon>Pleuronectoidei</taxon>
        <taxon>Pleuronectidae</taxon>
        <taxon>Pleuronectes</taxon>
    </lineage>
</organism>
<keyword evidence="1" id="KW-0472">Membrane</keyword>
<protein>
    <submittedName>
        <fullName evidence="2">Uncharacterized protein</fullName>
    </submittedName>
</protein>
<evidence type="ECO:0000313" key="3">
    <source>
        <dbReference type="Proteomes" id="UP001153269"/>
    </source>
</evidence>
<gene>
    <name evidence="2" type="ORF">PLEPLA_LOCUS29900</name>
</gene>
<evidence type="ECO:0000256" key="1">
    <source>
        <dbReference type="SAM" id="Phobius"/>
    </source>
</evidence>
<feature type="transmembrane region" description="Helical" evidence="1">
    <location>
        <begin position="37"/>
        <end position="57"/>
    </location>
</feature>
<dbReference type="EMBL" id="CADEAL010002800">
    <property type="protein sequence ID" value="CAB1442214.1"/>
    <property type="molecule type" value="Genomic_DNA"/>
</dbReference>
<comment type="caution">
    <text evidence="2">The sequence shown here is derived from an EMBL/GenBank/DDBJ whole genome shotgun (WGS) entry which is preliminary data.</text>
</comment>
<dbReference type="AlphaFoldDB" id="A0A9N7V3M7"/>